<reference evidence="1 2" key="1">
    <citation type="journal article" date="2018" name="Sci. Rep.">
        <title>Genomic diversity and distribution of Bifidobacterium longum subsp. longum across the human lifespan.</title>
        <authorList>
            <person name="Odamaki T."/>
            <person name="Bottacini F."/>
            <person name="Kato K."/>
            <person name="Mitsuyama E."/>
            <person name="Yoshida K."/>
            <person name="Horigome A."/>
            <person name="Xiao J.Z."/>
            <person name="van Sinderen D."/>
        </authorList>
    </citation>
    <scope>NUCLEOTIDE SEQUENCE [LARGE SCALE GENOMIC DNA]</scope>
    <source>
        <strain evidence="1 2">MCC10044</strain>
    </source>
</reference>
<sequence length="508" mass="54845">MQIAYMFIDWGAGWTPLNDHTRDVAALDSLSIRWGTDDITEQPEPSVMNFTLHDRTGWLTGRALTLAGAQIVLQVSGQPTWGMLRTDQGTWAQQTGTLGRLHQTYTPPVPDSPQSTAVTLFHGIVSTGGEATPHRAGGWKLALSASSRMILWKRMQSDGPTSSDARYTGLHWVGTGGERLAELNKRAQTASAPTADPAGLTPVAAPAPYADDNPSQLDLLHRLFAHLSDWPIWYEYPDRDTSRISCMTFGSPVIVGITDTGRLTVAGDTGETLDGLDAADIITDDGNTLSIPEPYTQITLHGKRAKANNGALQFDPADTTLSDRNLLPANLTATQKSITIDTDAVTSDESGGVWSRGGGAIWQPDDTDRTQIATLLETIDRRLRPETAIFDGRKLDPAVHPRLYITASSGPLVIQGMLSSNLAGDDGKPATGGPWASIGGTLTYQWSNNQPLLRNEVTLWPLPTVAATATTWASMGAWPATWRQCALTLAELSLITRYQQPTTITEEP</sequence>
<dbReference type="EMBL" id="SHQV01000004">
    <property type="protein sequence ID" value="TCE46311.1"/>
    <property type="molecule type" value="Genomic_DNA"/>
</dbReference>
<name>A0AB74HEP4_BIFLL</name>
<evidence type="ECO:0008006" key="3">
    <source>
        <dbReference type="Google" id="ProtNLM"/>
    </source>
</evidence>
<dbReference type="RefSeq" id="WP_165506338.1">
    <property type="nucleotide sequence ID" value="NZ_SHQV01000004.1"/>
</dbReference>
<evidence type="ECO:0000313" key="1">
    <source>
        <dbReference type="EMBL" id="TCE46311.1"/>
    </source>
</evidence>
<dbReference type="Proteomes" id="UP000293319">
    <property type="component" value="Unassembled WGS sequence"/>
</dbReference>
<dbReference type="AlphaFoldDB" id="A0AB74HEP4"/>
<accession>A0AB74HEP4</accession>
<proteinExistence type="predicted"/>
<comment type="caution">
    <text evidence="1">The sequence shown here is derived from an EMBL/GenBank/DDBJ whole genome shotgun (WGS) entry which is preliminary data.</text>
</comment>
<gene>
    <name evidence="1" type="ORF">MCC10044_0232</name>
</gene>
<protein>
    <recommendedName>
        <fullName evidence="3">Minor tail protein</fullName>
    </recommendedName>
</protein>
<evidence type="ECO:0000313" key="2">
    <source>
        <dbReference type="Proteomes" id="UP000293319"/>
    </source>
</evidence>
<organism evidence="1 2">
    <name type="scientific">Bifidobacterium longum subsp. longum</name>
    <dbReference type="NCBI Taxonomy" id="1679"/>
    <lineage>
        <taxon>Bacteria</taxon>
        <taxon>Bacillati</taxon>
        <taxon>Actinomycetota</taxon>
        <taxon>Actinomycetes</taxon>
        <taxon>Bifidobacteriales</taxon>
        <taxon>Bifidobacteriaceae</taxon>
        <taxon>Bifidobacterium</taxon>
    </lineage>
</organism>